<evidence type="ECO:0000313" key="5">
    <source>
        <dbReference type="EMBL" id="NEN52134.1"/>
    </source>
</evidence>
<dbReference type="InterPro" id="IPR001303">
    <property type="entry name" value="Aldolase_II/adducin_N"/>
</dbReference>
<sequence>MSQGRTTEGVRDQRAELAEANHVLVDQGILDGFGHVSVRSAEDPDTFLLARNLAPGLVQPEDVQVFTLQGETDDPRKPYLERYIHSEIYRARPDVRAVVHSHSPAVIPFGVSTVPLRPILHMAGFLAPRVPVFEARDTLGSGSDLLVGTAASGAALAEVLGDAAVVLMRGHGFTSVATSIPEVVYRAVYTGVNARVQAEALRLGECTYLSDEEAAATVATNTPQIGRAWQYWRDRTA</sequence>
<dbReference type="Pfam" id="PF00596">
    <property type="entry name" value="Aldolase_II"/>
    <property type="match status" value="1"/>
</dbReference>
<dbReference type="InterPro" id="IPR050197">
    <property type="entry name" value="Aldolase_class_II_sugar_metab"/>
</dbReference>
<organism evidence="4 6">
    <name type="scientific">Modestobacter muralis</name>
    <dbReference type="NCBI Taxonomy" id="1608614"/>
    <lineage>
        <taxon>Bacteria</taxon>
        <taxon>Bacillati</taxon>
        <taxon>Actinomycetota</taxon>
        <taxon>Actinomycetes</taxon>
        <taxon>Geodermatophilales</taxon>
        <taxon>Geodermatophilaceae</taxon>
        <taxon>Modestobacter</taxon>
    </lineage>
</organism>
<dbReference type="SMART" id="SM01007">
    <property type="entry name" value="Aldolase_II"/>
    <property type="match status" value="1"/>
</dbReference>
<evidence type="ECO:0000259" key="3">
    <source>
        <dbReference type="SMART" id="SM01007"/>
    </source>
</evidence>
<dbReference type="EMBL" id="JAAGWH010000039">
    <property type="protein sequence ID" value="NEK95246.1"/>
    <property type="molecule type" value="Genomic_DNA"/>
</dbReference>
<gene>
    <name evidence="5" type="ORF">G3R41_14535</name>
    <name evidence="4" type="ORF">GCU67_13885</name>
</gene>
<dbReference type="EMBL" id="JAAGWB010000041">
    <property type="protein sequence ID" value="NEN52134.1"/>
    <property type="molecule type" value="Genomic_DNA"/>
</dbReference>
<dbReference type="Proteomes" id="UP000471152">
    <property type="component" value="Unassembled WGS sequence"/>
</dbReference>
<accession>A0A6P0EXE0</accession>
<name>A0A6P0EXE0_9ACTN</name>
<dbReference type="GO" id="GO:0005829">
    <property type="term" value="C:cytosol"/>
    <property type="evidence" value="ECO:0007669"/>
    <property type="project" value="TreeGrafter"/>
</dbReference>
<dbReference type="GO" id="GO:0019323">
    <property type="term" value="P:pentose catabolic process"/>
    <property type="evidence" value="ECO:0007669"/>
    <property type="project" value="TreeGrafter"/>
</dbReference>
<dbReference type="AlphaFoldDB" id="A0A6P0EXE0"/>
<protein>
    <submittedName>
        <fullName evidence="4">Class II aldolase/adducin family protein</fullName>
    </submittedName>
</protein>
<comment type="caution">
    <text evidence="4">The sequence shown here is derived from an EMBL/GenBank/DDBJ whole genome shotgun (WGS) entry which is preliminary data.</text>
</comment>
<evidence type="ECO:0000313" key="6">
    <source>
        <dbReference type="Proteomes" id="UP000468828"/>
    </source>
</evidence>
<dbReference type="GO" id="GO:0046872">
    <property type="term" value="F:metal ion binding"/>
    <property type="evidence" value="ECO:0007669"/>
    <property type="project" value="UniProtKB-KW"/>
</dbReference>
<feature type="domain" description="Class II aldolase/adducin N-terminal" evidence="3">
    <location>
        <begin position="15"/>
        <end position="198"/>
    </location>
</feature>
<evidence type="ECO:0000256" key="1">
    <source>
        <dbReference type="ARBA" id="ARBA00022723"/>
    </source>
</evidence>
<dbReference type="SUPFAM" id="SSF53639">
    <property type="entry name" value="AraD/HMP-PK domain-like"/>
    <property type="match status" value="1"/>
</dbReference>
<keyword evidence="2" id="KW-0456">Lyase</keyword>
<reference evidence="4 6" key="1">
    <citation type="submission" date="2020-01" db="EMBL/GenBank/DDBJ databases">
        <title>the WGS Modestobacter muralis CPCC 204518.</title>
        <authorList>
            <person name="Jiang Z."/>
        </authorList>
    </citation>
    <scope>NUCLEOTIDE SEQUENCE [LARGE SCALE GENOMIC DNA]</scope>
    <source>
        <strain evidence="4 6">DSM 100205</strain>
    </source>
</reference>
<dbReference type="Proteomes" id="UP000468828">
    <property type="component" value="Unassembled WGS sequence"/>
</dbReference>
<keyword evidence="1" id="KW-0479">Metal-binding</keyword>
<proteinExistence type="predicted"/>
<dbReference type="Gene3D" id="3.40.225.10">
    <property type="entry name" value="Class II aldolase/adducin N-terminal domain"/>
    <property type="match status" value="1"/>
</dbReference>
<evidence type="ECO:0000313" key="7">
    <source>
        <dbReference type="Proteomes" id="UP000471152"/>
    </source>
</evidence>
<dbReference type="PANTHER" id="PTHR22789:SF0">
    <property type="entry name" value="3-OXO-TETRONATE 4-PHOSPHATE DECARBOXYLASE-RELATED"/>
    <property type="match status" value="1"/>
</dbReference>
<dbReference type="GO" id="GO:0016832">
    <property type="term" value="F:aldehyde-lyase activity"/>
    <property type="evidence" value="ECO:0007669"/>
    <property type="project" value="TreeGrafter"/>
</dbReference>
<evidence type="ECO:0000313" key="4">
    <source>
        <dbReference type="EMBL" id="NEK95246.1"/>
    </source>
</evidence>
<evidence type="ECO:0000256" key="2">
    <source>
        <dbReference type="ARBA" id="ARBA00023239"/>
    </source>
</evidence>
<dbReference type="InterPro" id="IPR036409">
    <property type="entry name" value="Aldolase_II/adducin_N_sf"/>
</dbReference>
<dbReference type="PANTHER" id="PTHR22789">
    <property type="entry name" value="FUCULOSE PHOSPHATE ALDOLASE"/>
    <property type="match status" value="1"/>
</dbReference>
<keyword evidence="6" id="KW-1185">Reference proteome</keyword>
<reference evidence="5 7" key="2">
    <citation type="submission" date="2020-02" db="EMBL/GenBank/DDBJ databases">
        <title>The WGS of Modestobacter muralis DSM 100205.</title>
        <authorList>
            <person name="Jiang Z."/>
        </authorList>
    </citation>
    <scope>NUCLEOTIDE SEQUENCE [LARGE SCALE GENOMIC DNA]</scope>
    <source>
        <strain evidence="5 7">DSM 100205</strain>
    </source>
</reference>